<sequence>MSNTVSCVVNLRPHSGQVRLRRMALPSSVDRLSMTRVSG</sequence>
<organism evidence="1 2">
    <name type="scientific">Streptosporangium saharense</name>
    <dbReference type="NCBI Taxonomy" id="1706840"/>
    <lineage>
        <taxon>Bacteria</taxon>
        <taxon>Bacillati</taxon>
        <taxon>Actinomycetota</taxon>
        <taxon>Actinomycetes</taxon>
        <taxon>Streptosporangiales</taxon>
        <taxon>Streptosporangiaceae</taxon>
        <taxon>Streptosporangium</taxon>
    </lineage>
</organism>
<keyword evidence="2" id="KW-1185">Reference proteome</keyword>
<dbReference type="AlphaFoldDB" id="A0A7W7QNH7"/>
<dbReference type="EMBL" id="JACHJP010000003">
    <property type="protein sequence ID" value="MBB4916271.1"/>
    <property type="molecule type" value="Genomic_DNA"/>
</dbReference>
<gene>
    <name evidence="1" type="ORF">FHS44_003359</name>
</gene>
<protein>
    <submittedName>
        <fullName evidence="1">Uncharacterized protein</fullName>
    </submittedName>
</protein>
<reference evidence="1 2" key="1">
    <citation type="submission" date="2020-08" db="EMBL/GenBank/DDBJ databases">
        <title>Genomic Encyclopedia of Type Strains, Phase III (KMG-III): the genomes of soil and plant-associated and newly described type strains.</title>
        <authorList>
            <person name="Whitman W."/>
        </authorList>
    </citation>
    <scope>NUCLEOTIDE SEQUENCE [LARGE SCALE GENOMIC DNA]</scope>
    <source>
        <strain evidence="1 2">CECT 8840</strain>
    </source>
</reference>
<accession>A0A7W7QNH7</accession>
<evidence type="ECO:0000313" key="2">
    <source>
        <dbReference type="Proteomes" id="UP000552644"/>
    </source>
</evidence>
<dbReference type="Proteomes" id="UP000552644">
    <property type="component" value="Unassembled WGS sequence"/>
</dbReference>
<evidence type="ECO:0000313" key="1">
    <source>
        <dbReference type="EMBL" id="MBB4916271.1"/>
    </source>
</evidence>
<comment type="caution">
    <text evidence="1">The sequence shown here is derived from an EMBL/GenBank/DDBJ whole genome shotgun (WGS) entry which is preliminary data.</text>
</comment>
<name>A0A7W7QNH7_9ACTN</name>
<proteinExistence type="predicted"/>